<dbReference type="EMBL" id="KN833751">
    <property type="protein sequence ID" value="KIK21495.1"/>
    <property type="molecule type" value="Genomic_DNA"/>
</dbReference>
<feature type="signal peptide" evidence="1">
    <location>
        <begin position="1"/>
        <end position="23"/>
    </location>
</feature>
<protein>
    <recommendedName>
        <fullName evidence="4">Secreted protein</fullName>
    </recommendedName>
</protein>
<proteinExistence type="predicted"/>
<evidence type="ECO:0000256" key="1">
    <source>
        <dbReference type="SAM" id="SignalP"/>
    </source>
</evidence>
<evidence type="ECO:0008006" key="4">
    <source>
        <dbReference type="Google" id="ProtNLM"/>
    </source>
</evidence>
<dbReference type="AlphaFoldDB" id="A0A0C9YA07"/>
<evidence type="ECO:0000313" key="3">
    <source>
        <dbReference type="Proteomes" id="UP000054018"/>
    </source>
</evidence>
<evidence type="ECO:0000313" key="2">
    <source>
        <dbReference type="EMBL" id="KIK21495.1"/>
    </source>
</evidence>
<keyword evidence="1" id="KW-0732">Signal</keyword>
<feature type="chain" id="PRO_5002206346" description="Secreted protein" evidence="1">
    <location>
        <begin position="24"/>
        <end position="86"/>
    </location>
</feature>
<dbReference type="HOGENOM" id="CLU_2498717_0_0_1"/>
<reference evidence="2 3" key="1">
    <citation type="submission" date="2014-04" db="EMBL/GenBank/DDBJ databases">
        <authorList>
            <consortium name="DOE Joint Genome Institute"/>
            <person name="Kuo A."/>
            <person name="Kohler A."/>
            <person name="Costa M.D."/>
            <person name="Nagy L.G."/>
            <person name="Floudas D."/>
            <person name="Copeland A."/>
            <person name="Barry K.W."/>
            <person name="Cichocki N."/>
            <person name="Veneault-Fourrey C."/>
            <person name="LaButti K."/>
            <person name="Lindquist E.A."/>
            <person name="Lipzen A."/>
            <person name="Lundell T."/>
            <person name="Morin E."/>
            <person name="Murat C."/>
            <person name="Sun H."/>
            <person name="Tunlid A."/>
            <person name="Henrissat B."/>
            <person name="Grigoriev I.V."/>
            <person name="Hibbett D.S."/>
            <person name="Martin F."/>
            <person name="Nordberg H.P."/>
            <person name="Cantor M.N."/>
            <person name="Hua S.X."/>
        </authorList>
    </citation>
    <scope>NUCLEOTIDE SEQUENCE [LARGE SCALE GENOMIC DNA]</scope>
    <source>
        <strain evidence="2 3">441</strain>
    </source>
</reference>
<accession>A0A0C9YA07</accession>
<sequence>MTHASIYCNVVFFFFCFWVEQLADEAIYDEMPAGCEMKGCLPRLMISLSNSFFLSDSKSSQPQLFVAFGKHTRPSRCPRYQHKKTA</sequence>
<keyword evidence="3" id="KW-1185">Reference proteome</keyword>
<gene>
    <name evidence="2" type="ORF">PISMIDRAFT_540455</name>
</gene>
<dbReference type="Proteomes" id="UP000054018">
    <property type="component" value="Unassembled WGS sequence"/>
</dbReference>
<reference evidence="3" key="2">
    <citation type="submission" date="2015-01" db="EMBL/GenBank/DDBJ databases">
        <title>Evolutionary Origins and Diversification of the Mycorrhizal Mutualists.</title>
        <authorList>
            <consortium name="DOE Joint Genome Institute"/>
            <consortium name="Mycorrhizal Genomics Consortium"/>
            <person name="Kohler A."/>
            <person name="Kuo A."/>
            <person name="Nagy L.G."/>
            <person name="Floudas D."/>
            <person name="Copeland A."/>
            <person name="Barry K.W."/>
            <person name="Cichocki N."/>
            <person name="Veneault-Fourrey C."/>
            <person name="LaButti K."/>
            <person name="Lindquist E.A."/>
            <person name="Lipzen A."/>
            <person name="Lundell T."/>
            <person name="Morin E."/>
            <person name="Murat C."/>
            <person name="Riley R."/>
            <person name="Ohm R."/>
            <person name="Sun H."/>
            <person name="Tunlid A."/>
            <person name="Henrissat B."/>
            <person name="Grigoriev I.V."/>
            <person name="Hibbett D.S."/>
            <person name="Martin F."/>
        </authorList>
    </citation>
    <scope>NUCLEOTIDE SEQUENCE [LARGE SCALE GENOMIC DNA]</scope>
    <source>
        <strain evidence="3">441</strain>
    </source>
</reference>
<organism evidence="2 3">
    <name type="scientific">Pisolithus microcarpus 441</name>
    <dbReference type="NCBI Taxonomy" id="765257"/>
    <lineage>
        <taxon>Eukaryota</taxon>
        <taxon>Fungi</taxon>
        <taxon>Dikarya</taxon>
        <taxon>Basidiomycota</taxon>
        <taxon>Agaricomycotina</taxon>
        <taxon>Agaricomycetes</taxon>
        <taxon>Agaricomycetidae</taxon>
        <taxon>Boletales</taxon>
        <taxon>Sclerodermatineae</taxon>
        <taxon>Pisolithaceae</taxon>
        <taxon>Pisolithus</taxon>
    </lineage>
</organism>
<name>A0A0C9YA07_9AGAM</name>